<reference evidence="3" key="1">
    <citation type="submission" date="2013-03" db="EMBL/GenBank/DDBJ databases">
        <title>The Genome Sequence of Anopheles dirus WRAIR2.</title>
        <authorList>
            <consortium name="The Broad Institute Genomics Platform"/>
            <person name="Neafsey D.E."/>
            <person name="Walton C."/>
            <person name="Walker B."/>
            <person name="Young S.K."/>
            <person name="Zeng Q."/>
            <person name="Gargeya S."/>
            <person name="Fitzgerald M."/>
            <person name="Haas B."/>
            <person name="Abouelleil A."/>
            <person name="Allen A.W."/>
            <person name="Alvarado L."/>
            <person name="Arachchi H.M."/>
            <person name="Berlin A.M."/>
            <person name="Chapman S.B."/>
            <person name="Gainer-Dewar J."/>
            <person name="Goldberg J."/>
            <person name="Griggs A."/>
            <person name="Gujja S."/>
            <person name="Hansen M."/>
            <person name="Howarth C."/>
            <person name="Imamovic A."/>
            <person name="Ireland A."/>
            <person name="Larimer J."/>
            <person name="McCowan C."/>
            <person name="Murphy C."/>
            <person name="Pearson M."/>
            <person name="Poon T.W."/>
            <person name="Priest M."/>
            <person name="Roberts A."/>
            <person name="Saif S."/>
            <person name="Shea T."/>
            <person name="Sisk P."/>
            <person name="Sykes S."/>
            <person name="Wortman J."/>
            <person name="Nusbaum C."/>
            <person name="Birren B."/>
        </authorList>
    </citation>
    <scope>NUCLEOTIDE SEQUENCE [LARGE SCALE GENOMIC DNA]</scope>
    <source>
        <strain evidence="3">WRAIR2</strain>
    </source>
</reference>
<sequence length="288" mass="31329">MANLCGGVVRTTTLLIVGTLVIGVVTSESFHFPAFVAIEGGDPNGAAVSSCGGWIIDKPLRPYVLTTEACVRRRGHQASLRQLLVRYGSAEVTSRTASLAVDRLLQHPSGEERLVVLSTFGRVRRQPALVDPVEQHHNGTALLCWRRTAGTDVLQKSLLFVMADERRSVQQLASGLLCVTTHDYLLEGALVLQNLTPQAMLTVPLNVTAACGTSLELLELSDLATPRGLARMIDSPLVEPAPDDRFTFTEPNSPFGYIVYVIFLGYCILYTLLFFIFGLSRTAPSTDL</sequence>
<name>A0A182MXP2_9DIPT</name>
<evidence type="ECO:0000313" key="2">
    <source>
        <dbReference type="EnsemblMetazoa" id="ADIR000145-PA"/>
    </source>
</evidence>
<keyword evidence="1" id="KW-1133">Transmembrane helix</keyword>
<keyword evidence="3" id="KW-1185">Reference proteome</keyword>
<keyword evidence="1" id="KW-0472">Membrane</keyword>
<dbReference type="SUPFAM" id="SSF50494">
    <property type="entry name" value="Trypsin-like serine proteases"/>
    <property type="match status" value="1"/>
</dbReference>
<reference evidence="2" key="2">
    <citation type="submission" date="2020-05" db="UniProtKB">
        <authorList>
            <consortium name="EnsemblMetazoa"/>
        </authorList>
    </citation>
    <scope>IDENTIFICATION</scope>
    <source>
        <strain evidence="2">WRAIR2</strain>
    </source>
</reference>
<keyword evidence="1" id="KW-0812">Transmembrane</keyword>
<evidence type="ECO:0008006" key="4">
    <source>
        <dbReference type="Google" id="ProtNLM"/>
    </source>
</evidence>
<dbReference type="Proteomes" id="UP000075884">
    <property type="component" value="Unassembled WGS sequence"/>
</dbReference>
<evidence type="ECO:0000313" key="3">
    <source>
        <dbReference type="Proteomes" id="UP000075884"/>
    </source>
</evidence>
<dbReference type="AlphaFoldDB" id="A0A182MXP2"/>
<evidence type="ECO:0000256" key="1">
    <source>
        <dbReference type="SAM" id="Phobius"/>
    </source>
</evidence>
<dbReference type="VEuPathDB" id="VectorBase:ADIR000145"/>
<dbReference type="InterPro" id="IPR009003">
    <property type="entry name" value="Peptidase_S1_PA"/>
</dbReference>
<accession>A0A182MXP2</accession>
<organism evidence="2 3">
    <name type="scientific">Anopheles dirus</name>
    <dbReference type="NCBI Taxonomy" id="7168"/>
    <lineage>
        <taxon>Eukaryota</taxon>
        <taxon>Metazoa</taxon>
        <taxon>Ecdysozoa</taxon>
        <taxon>Arthropoda</taxon>
        <taxon>Hexapoda</taxon>
        <taxon>Insecta</taxon>
        <taxon>Pterygota</taxon>
        <taxon>Neoptera</taxon>
        <taxon>Endopterygota</taxon>
        <taxon>Diptera</taxon>
        <taxon>Nematocera</taxon>
        <taxon>Culicoidea</taxon>
        <taxon>Culicidae</taxon>
        <taxon>Anophelinae</taxon>
        <taxon>Anopheles</taxon>
    </lineage>
</organism>
<proteinExistence type="predicted"/>
<dbReference type="EnsemblMetazoa" id="ADIR000145-RA">
    <property type="protein sequence ID" value="ADIR000145-PA"/>
    <property type="gene ID" value="ADIR000145"/>
</dbReference>
<protein>
    <recommendedName>
        <fullName evidence="4">Peptidase S1 domain-containing protein</fullName>
    </recommendedName>
</protein>
<feature type="transmembrane region" description="Helical" evidence="1">
    <location>
        <begin position="257"/>
        <end position="279"/>
    </location>
</feature>